<sequence>MAQVDPKTLEVKDLKSLILDEQDKVEIASRNVQILRSELNSRPRVTNMVEEVEKVSADENVAPVEVPKDEPKPEEKVEEKPVEEPKQ</sequence>
<gene>
    <name evidence="2" type="ORF">MM415B02435_0005</name>
</gene>
<evidence type="ECO:0000313" key="2">
    <source>
        <dbReference type="EMBL" id="QJA90135.1"/>
    </source>
</evidence>
<reference evidence="2" key="1">
    <citation type="submission" date="2020-03" db="EMBL/GenBank/DDBJ databases">
        <title>The deep terrestrial virosphere.</title>
        <authorList>
            <person name="Holmfeldt K."/>
            <person name="Nilsson E."/>
            <person name="Simone D."/>
            <person name="Lopez-Fernandez M."/>
            <person name="Wu X."/>
            <person name="de Brujin I."/>
            <person name="Lundin D."/>
            <person name="Andersson A."/>
            <person name="Bertilsson S."/>
            <person name="Dopson M."/>
        </authorList>
    </citation>
    <scope>NUCLEOTIDE SEQUENCE</scope>
    <source>
        <strain evidence="2">MM415B02435</strain>
    </source>
</reference>
<feature type="compositionally biased region" description="Basic and acidic residues" evidence="1">
    <location>
        <begin position="66"/>
        <end position="87"/>
    </location>
</feature>
<evidence type="ECO:0000256" key="1">
    <source>
        <dbReference type="SAM" id="MobiDB-lite"/>
    </source>
</evidence>
<proteinExistence type="predicted"/>
<organism evidence="2">
    <name type="scientific">viral metagenome</name>
    <dbReference type="NCBI Taxonomy" id="1070528"/>
    <lineage>
        <taxon>unclassified sequences</taxon>
        <taxon>metagenomes</taxon>
        <taxon>organismal metagenomes</taxon>
    </lineage>
</organism>
<feature type="region of interest" description="Disordered" evidence="1">
    <location>
        <begin position="54"/>
        <end position="87"/>
    </location>
</feature>
<protein>
    <submittedName>
        <fullName evidence="2">Uncharacterized protein</fullName>
    </submittedName>
</protein>
<dbReference type="EMBL" id="MT142893">
    <property type="protein sequence ID" value="QJA90135.1"/>
    <property type="molecule type" value="Genomic_DNA"/>
</dbReference>
<accession>A0A6M3LAD5</accession>
<name>A0A6M3LAD5_9ZZZZ</name>
<dbReference type="AlphaFoldDB" id="A0A6M3LAD5"/>